<dbReference type="Gene3D" id="2.102.10.10">
    <property type="entry name" value="Rieske [2Fe-2S] iron-sulphur domain"/>
    <property type="match status" value="1"/>
</dbReference>
<sequence>MNDWVDVCAVEDVPEPGALRVMLGAEPVAVVRSEGQLYAIRDVCSHADVALSEGDVEGCFIECWLHGSRFDLRTGVPASLPALSAVPVYAVRVDGIGPQARIHVSLNAGGQSA</sequence>
<protein>
    <submittedName>
        <fullName evidence="6">Unannotated protein</fullName>
    </submittedName>
</protein>
<keyword evidence="3" id="KW-0408">Iron</keyword>
<keyword evidence="2" id="KW-0479">Metal-binding</keyword>
<dbReference type="CDD" id="cd03528">
    <property type="entry name" value="Rieske_RO_ferredoxin"/>
    <property type="match status" value="1"/>
</dbReference>
<dbReference type="GO" id="GO:0051537">
    <property type="term" value="F:2 iron, 2 sulfur cluster binding"/>
    <property type="evidence" value="ECO:0007669"/>
    <property type="project" value="UniProtKB-KW"/>
</dbReference>
<keyword evidence="4" id="KW-0411">Iron-sulfur</keyword>
<dbReference type="SUPFAM" id="SSF50022">
    <property type="entry name" value="ISP domain"/>
    <property type="match status" value="1"/>
</dbReference>
<dbReference type="PANTHER" id="PTHR21496">
    <property type="entry name" value="FERREDOXIN-RELATED"/>
    <property type="match status" value="1"/>
</dbReference>
<dbReference type="InterPro" id="IPR017941">
    <property type="entry name" value="Rieske_2Fe-2S"/>
</dbReference>
<gene>
    <name evidence="6" type="ORF">UFOPK3610_00250</name>
</gene>
<name>A0A6J7G594_9ZZZZ</name>
<dbReference type="AlphaFoldDB" id="A0A6J7G594"/>
<evidence type="ECO:0000256" key="3">
    <source>
        <dbReference type="ARBA" id="ARBA00023004"/>
    </source>
</evidence>
<keyword evidence="1" id="KW-0001">2Fe-2S</keyword>
<evidence type="ECO:0000259" key="5">
    <source>
        <dbReference type="PROSITE" id="PS51296"/>
    </source>
</evidence>
<accession>A0A6J7G594</accession>
<dbReference type="EMBL" id="CAFBMR010000004">
    <property type="protein sequence ID" value="CAB4903211.1"/>
    <property type="molecule type" value="Genomic_DNA"/>
</dbReference>
<dbReference type="GO" id="GO:0046872">
    <property type="term" value="F:metal ion binding"/>
    <property type="evidence" value="ECO:0007669"/>
    <property type="project" value="UniProtKB-KW"/>
</dbReference>
<organism evidence="6">
    <name type="scientific">freshwater metagenome</name>
    <dbReference type="NCBI Taxonomy" id="449393"/>
    <lineage>
        <taxon>unclassified sequences</taxon>
        <taxon>metagenomes</taxon>
        <taxon>ecological metagenomes</taxon>
    </lineage>
</organism>
<reference evidence="6" key="1">
    <citation type="submission" date="2020-05" db="EMBL/GenBank/DDBJ databases">
        <authorList>
            <person name="Chiriac C."/>
            <person name="Salcher M."/>
            <person name="Ghai R."/>
            <person name="Kavagutti S V."/>
        </authorList>
    </citation>
    <scope>NUCLEOTIDE SEQUENCE</scope>
</reference>
<feature type="domain" description="Rieske" evidence="5">
    <location>
        <begin position="4"/>
        <end position="100"/>
    </location>
</feature>
<evidence type="ECO:0000313" key="6">
    <source>
        <dbReference type="EMBL" id="CAB4903211.1"/>
    </source>
</evidence>
<dbReference type="PANTHER" id="PTHR21496:SF23">
    <property type="entry name" value="3-PHENYLPROPIONATE_CINNAMIC ACID DIOXYGENASE FERREDOXIN SUBUNIT"/>
    <property type="match status" value="1"/>
</dbReference>
<dbReference type="PROSITE" id="PS51296">
    <property type="entry name" value="RIESKE"/>
    <property type="match status" value="1"/>
</dbReference>
<proteinExistence type="predicted"/>
<evidence type="ECO:0000256" key="1">
    <source>
        <dbReference type="ARBA" id="ARBA00022714"/>
    </source>
</evidence>
<evidence type="ECO:0000256" key="2">
    <source>
        <dbReference type="ARBA" id="ARBA00022723"/>
    </source>
</evidence>
<dbReference type="InterPro" id="IPR036922">
    <property type="entry name" value="Rieske_2Fe-2S_sf"/>
</dbReference>
<evidence type="ECO:0000256" key="4">
    <source>
        <dbReference type="ARBA" id="ARBA00023014"/>
    </source>
</evidence>
<dbReference type="Pfam" id="PF00355">
    <property type="entry name" value="Rieske"/>
    <property type="match status" value="1"/>
</dbReference>